<dbReference type="InterPro" id="IPR016024">
    <property type="entry name" value="ARM-type_fold"/>
</dbReference>
<keyword evidence="1" id="KW-0645">Protease</keyword>
<dbReference type="PROSITE" id="PS50235">
    <property type="entry name" value="USP_3"/>
    <property type="match status" value="1"/>
</dbReference>
<comment type="catalytic activity">
    <reaction evidence="1">
        <text>Thiol-dependent hydrolysis of ester, thioester, amide, peptide and isopeptide bonds formed by the C-terminal Gly of ubiquitin (a 76-residue protein attached to proteins as an intracellular targeting signal).</text>
        <dbReference type="EC" id="3.4.19.12"/>
    </reaction>
</comment>
<gene>
    <name evidence="4" type="ORF">C1645_525117</name>
</gene>
<dbReference type="PANTHER" id="PTHR24006">
    <property type="entry name" value="UBIQUITIN CARBOXYL-TERMINAL HYDROLASE"/>
    <property type="match status" value="1"/>
</dbReference>
<dbReference type="Pfam" id="PF00443">
    <property type="entry name" value="UCH"/>
    <property type="match status" value="1"/>
</dbReference>
<dbReference type="EMBL" id="QKYT01000070">
    <property type="protein sequence ID" value="RIA94965.1"/>
    <property type="molecule type" value="Genomic_DNA"/>
</dbReference>
<feature type="domain" description="USP" evidence="3">
    <location>
        <begin position="442"/>
        <end position="779"/>
    </location>
</feature>
<comment type="similarity">
    <text evidence="1">Belongs to the peptidase C19 family.</text>
</comment>
<organism evidence="4 5">
    <name type="scientific">Glomus cerebriforme</name>
    <dbReference type="NCBI Taxonomy" id="658196"/>
    <lineage>
        <taxon>Eukaryota</taxon>
        <taxon>Fungi</taxon>
        <taxon>Fungi incertae sedis</taxon>
        <taxon>Mucoromycota</taxon>
        <taxon>Glomeromycotina</taxon>
        <taxon>Glomeromycetes</taxon>
        <taxon>Glomerales</taxon>
        <taxon>Glomeraceae</taxon>
        <taxon>Glomus</taxon>
    </lineage>
</organism>
<dbReference type="GO" id="GO:0016579">
    <property type="term" value="P:protein deubiquitination"/>
    <property type="evidence" value="ECO:0007669"/>
    <property type="project" value="InterPro"/>
</dbReference>
<dbReference type="GO" id="GO:0004843">
    <property type="term" value="F:cysteine-type deubiquitinase activity"/>
    <property type="evidence" value="ECO:0007669"/>
    <property type="project" value="UniProtKB-UniRule"/>
</dbReference>
<dbReference type="STRING" id="658196.A0A397TER5"/>
<dbReference type="InterPro" id="IPR028889">
    <property type="entry name" value="USP"/>
</dbReference>
<dbReference type="InterPro" id="IPR018200">
    <property type="entry name" value="USP_CS"/>
</dbReference>
<name>A0A397TER5_9GLOM</name>
<keyword evidence="1" id="KW-0378">Hydrolase</keyword>
<dbReference type="InterPro" id="IPR001394">
    <property type="entry name" value="Peptidase_C19_UCH"/>
</dbReference>
<dbReference type="GO" id="GO:0005829">
    <property type="term" value="C:cytosol"/>
    <property type="evidence" value="ECO:0007669"/>
    <property type="project" value="TreeGrafter"/>
</dbReference>
<dbReference type="PROSITE" id="PS00972">
    <property type="entry name" value="USP_1"/>
    <property type="match status" value="1"/>
</dbReference>
<dbReference type="PROSITE" id="PS00973">
    <property type="entry name" value="USP_2"/>
    <property type="match status" value="1"/>
</dbReference>
<accession>A0A397TER5</accession>
<comment type="caution">
    <text evidence="4">The sequence shown here is derived from an EMBL/GenBank/DDBJ whole genome shotgun (WGS) entry which is preliminary data.</text>
</comment>
<keyword evidence="1" id="KW-0833">Ubl conjugation pathway</keyword>
<dbReference type="GO" id="GO:0005634">
    <property type="term" value="C:nucleus"/>
    <property type="evidence" value="ECO:0007669"/>
    <property type="project" value="TreeGrafter"/>
</dbReference>
<dbReference type="OrthoDB" id="420187at2759"/>
<dbReference type="SUPFAM" id="SSF48371">
    <property type="entry name" value="ARM repeat"/>
    <property type="match status" value="1"/>
</dbReference>
<reference evidence="4 5" key="1">
    <citation type="submission" date="2018-06" db="EMBL/GenBank/DDBJ databases">
        <title>Comparative genomics reveals the genomic features of Rhizophagus irregularis, R. cerebriforme, R. diaphanum and Gigaspora rosea, and their symbiotic lifestyle signature.</title>
        <authorList>
            <person name="Morin E."/>
            <person name="San Clemente H."/>
            <person name="Chen E.C.H."/>
            <person name="De La Providencia I."/>
            <person name="Hainaut M."/>
            <person name="Kuo A."/>
            <person name="Kohler A."/>
            <person name="Murat C."/>
            <person name="Tang N."/>
            <person name="Roy S."/>
            <person name="Loubradou J."/>
            <person name="Henrissat B."/>
            <person name="Grigoriev I.V."/>
            <person name="Corradi N."/>
            <person name="Roux C."/>
            <person name="Martin F.M."/>
        </authorList>
    </citation>
    <scope>NUCLEOTIDE SEQUENCE [LARGE SCALE GENOMIC DNA]</scope>
    <source>
        <strain evidence="4 5">DAOM 227022</strain>
    </source>
</reference>
<evidence type="ECO:0000256" key="2">
    <source>
        <dbReference type="SAM" id="MobiDB-lite"/>
    </source>
</evidence>
<protein>
    <recommendedName>
        <fullName evidence="1">Ubiquitin carboxyl-terminal hydrolase</fullName>
        <ecNumber evidence="1">3.4.19.12</ecNumber>
    </recommendedName>
</protein>
<keyword evidence="1" id="KW-0788">Thiol protease</keyword>
<evidence type="ECO:0000256" key="1">
    <source>
        <dbReference type="RuleBase" id="RU366025"/>
    </source>
</evidence>
<dbReference type="InterPro" id="IPR050164">
    <property type="entry name" value="Peptidase_C19"/>
</dbReference>
<dbReference type="PANTHER" id="PTHR24006:SF908">
    <property type="entry name" value="DEUBIQUITINATING APOPTOTIC INHIBITOR, ISOFORM A"/>
    <property type="match status" value="1"/>
</dbReference>
<feature type="compositionally biased region" description="Basic and acidic residues" evidence="2">
    <location>
        <begin position="808"/>
        <end position="823"/>
    </location>
</feature>
<feature type="region of interest" description="Disordered" evidence="2">
    <location>
        <begin position="808"/>
        <end position="829"/>
    </location>
</feature>
<sequence length="841" mass="97228">MEKILDALLTSPHSEDVKNKFIVLYLKNLSRTNTSKADWEQLCEYAYGLITKHNSRVYSVSGEIILSQIARLQKSIYMLYFNSGWIDQTISIADSAPSYQQLKELRALIKIIKYKQEVASDSDDVKNDCRLLQSCANKYVAMVKSRIEWLQLFVSMFIDLPQSTPEDHVRLIEVLVYSLAIPENDFLESYNEFVEQTVNLIESLWQRNNENIGITIREVFVRLSSNQICSNSIVLLISKIPKLYRSIILPYVQKISADDVNKFELCVERMISMIPHRFADNIGCWIIELVKALEKLQNKTILIRVAHANTVRCFEYLLDRHARNDALMVVEHLLLGTPDIFDSVVPTFSKVLEKIAQEEDQDTLLRLSKIAQCLMQRFPNGVYKYSRLSKTLKSLNLPELKQDEILDILRKTTWFKGTNIAGGRKEITTKPVNYSTQISKKKGLQNLGNTCFMNSVLQALFNSIEFRNRILRTEMTEISKSETPTIYQLQICFARMIKSTKSYFSPSALLETLPTWLNNGRQQDCHEFLKILFSQIEEESKKSKKSRSDLEKEEILTTHKDMTDIPICPFGGKLENTIECLTCGNKSKTKEEFHDLSLSLKVGTYNLSFSDLLSEFLSAEYLRGDNQYFCEKCGGLRDAKKLTRIITQPHYLILSLNRFEYDVKYAKRIKITTHVSIQDSLSFNVQDYDNESHSQVNSKINGIMNGDINEKQYDLSAIVIHSGSSAEYGHYYTYAKDEEDNKWYNYNDSYVTTSSLSRIISEGEDFKSDTPYLLFFRQKNIVNQKLPEISQSLTKEVERVEKEDNYYNKKGFSMDDTNKKKDEDDPLSGGYDIFDYDKSVF</sequence>
<dbReference type="InterPro" id="IPR049407">
    <property type="entry name" value="Usp38-like_N"/>
</dbReference>
<dbReference type="SUPFAM" id="SSF54001">
    <property type="entry name" value="Cysteine proteinases"/>
    <property type="match status" value="1"/>
</dbReference>
<dbReference type="GO" id="GO:0006508">
    <property type="term" value="P:proteolysis"/>
    <property type="evidence" value="ECO:0007669"/>
    <property type="project" value="UniProtKB-KW"/>
</dbReference>
<dbReference type="InterPro" id="IPR038765">
    <property type="entry name" value="Papain-like_cys_pep_sf"/>
</dbReference>
<dbReference type="EC" id="3.4.19.12" evidence="1"/>
<dbReference type="AlphaFoldDB" id="A0A397TER5"/>
<evidence type="ECO:0000259" key="3">
    <source>
        <dbReference type="PROSITE" id="PS50235"/>
    </source>
</evidence>
<evidence type="ECO:0000313" key="4">
    <source>
        <dbReference type="EMBL" id="RIA94965.1"/>
    </source>
</evidence>
<dbReference type="Pfam" id="PF21246">
    <property type="entry name" value="Usp38-like_N"/>
    <property type="match status" value="1"/>
</dbReference>
<dbReference type="Proteomes" id="UP000265703">
    <property type="component" value="Unassembled WGS sequence"/>
</dbReference>
<keyword evidence="5" id="KW-1185">Reference proteome</keyword>
<dbReference type="Gene3D" id="3.90.70.10">
    <property type="entry name" value="Cysteine proteinases"/>
    <property type="match status" value="1"/>
</dbReference>
<evidence type="ECO:0000313" key="5">
    <source>
        <dbReference type="Proteomes" id="UP000265703"/>
    </source>
</evidence>
<proteinExistence type="inferred from homology"/>